<proteinExistence type="predicted"/>
<keyword evidence="2" id="KW-1185">Reference proteome</keyword>
<reference evidence="1 2" key="1">
    <citation type="submission" date="2016-10" db="EMBL/GenBank/DDBJ databases">
        <title>Draft genome sequences of four alkaliphilic bacteria belonging to the Anaerobacillus genus.</title>
        <authorList>
            <person name="Bassil N.M."/>
            <person name="Lloyd J.R."/>
        </authorList>
    </citation>
    <scope>NUCLEOTIDE SEQUENCE [LARGE SCALE GENOMIC DNA]</scope>
    <source>
        <strain evidence="1 2">DSM 22531</strain>
    </source>
</reference>
<organism evidence="1 2">
    <name type="scientific">Anaerobacillus alkalidiazotrophicus</name>
    <dbReference type="NCBI Taxonomy" id="472963"/>
    <lineage>
        <taxon>Bacteria</taxon>
        <taxon>Bacillati</taxon>
        <taxon>Bacillota</taxon>
        <taxon>Bacilli</taxon>
        <taxon>Bacillales</taxon>
        <taxon>Bacillaceae</taxon>
        <taxon>Anaerobacillus</taxon>
    </lineage>
</organism>
<evidence type="ECO:0000313" key="2">
    <source>
        <dbReference type="Proteomes" id="UP000180057"/>
    </source>
</evidence>
<protein>
    <recommendedName>
        <fullName evidence="3">RNA polymerase sigma-70 region 4 domain-containing protein</fullName>
    </recommendedName>
</protein>
<sequence length="206" mass="24793">MNGKEMTKEDVLFYLDMIGSRYGPTYQHKFGNQKPYYQLVKEKDSENYKTFIRVYQHYRDLLEEKPKMILDLLYGVESKVHRLNEIGKLLGISGRRVAQIRHKAEYTITKGILRYLASIEPKKPKKPKESFKTVIAIQPDEMLVKMGRAIRSYEAVVEHYFNEKYIDYYKNRKKLERLLIHLWQENELDHRQRALEILNRDDIDIY</sequence>
<evidence type="ECO:0000313" key="1">
    <source>
        <dbReference type="EMBL" id="OIJ22318.1"/>
    </source>
</evidence>
<dbReference type="InterPro" id="IPR013324">
    <property type="entry name" value="RNA_pol_sigma_r3/r4-like"/>
</dbReference>
<dbReference type="Proteomes" id="UP000180057">
    <property type="component" value="Unassembled WGS sequence"/>
</dbReference>
<dbReference type="SUPFAM" id="SSF88659">
    <property type="entry name" value="Sigma3 and sigma4 domains of RNA polymerase sigma factors"/>
    <property type="match status" value="1"/>
</dbReference>
<accession>A0A1S2MC45</accession>
<evidence type="ECO:0008006" key="3">
    <source>
        <dbReference type="Google" id="ProtNLM"/>
    </source>
</evidence>
<name>A0A1S2MC45_9BACI</name>
<dbReference type="AlphaFoldDB" id="A0A1S2MC45"/>
<gene>
    <name evidence="1" type="ORF">BKP45_06675</name>
</gene>
<dbReference type="RefSeq" id="WP_071388873.1">
    <property type="nucleotide sequence ID" value="NZ_MLQS01000001.1"/>
</dbReference>
<comment type="caution">
    <text evidence="1">The sequence shown here is derived from an EMBL/GenBank/DDBJ whole genome shotgun (WGS) entry which is preliminary data.</text>
</comment>
<dbReference type="STRING" id="472963.BKP45_06675"/>
<dbReference type="EMBL" id="MLQS01000001">
    <property type="protein sequence ID" value="OIJ22318.1"/>
    <property type="molecule type" value="Genomic_DNA"/>
</dbReference>
<dbReference type="OrthoDB" id="2942662at2"/>
<dbReference type="InterPro" id="IPR036388">
    <property type="entry name" value="WH-like_DNA-bd_sf"/>
</dbReference>
<dbReference type="Gene3D" id="1.10.10.10">
    <property type="entry name" value="Winged helix-like DNA-binding domain superfamily/Winged helix DNA-binding domain"/>
    <property type="match status" value="1"/>
</dbReference>